<keyword evidence="2" id="KW-1185">Reference proteome</keyword>
<dbReference type="AlphaFoldDB" id="A0A9P6EWX8"/>
<reference evidence="1" key="1">
    <citation type="journal article" date="2020" name="Fungal Divers.">
        <title>Resolving the Mortierellaceae phylogeny through synthesis of multi-gene phylogenetics and phylogenomics.</title>
        <authorList>
            <person name="Vandepol N."/>
            <person name="Liber J."/>
            <person name="Desiro A."/>
            <person name="Na H."/>
            <person name="Kennedy M."/>
            <person name="Barry K."/>
            <person name="Grigoriev I.V."/>
            <person name="Miller A.N."/>
            <person name="O'Donnell K."/>
            <person name="Stajich J.E."/>
            <person name="Bonito G."/>
        </authorList>
    </citation>
    <scope>NUCLEOTIDE SEQUENCE</scope>
    <source>
        <strain evidence="1">NRRL 2591</strain>
    </source>
</reference>
<dbReference type="EMBL" id="JAAAXW010000360">
    <property type="protein sequence ID" value="KAF9537822.1"/>
    <property type="molecule type" value="Genomic_DNA"/>
</dbReference>
<accession>A0A9P6EWX8</accession>
<comment type="caution">
    <text evidence="1">The sequence shown here is derived from an EMBL/GenBank/DDBJ whole genome shotgun (WGS) entry which is preliminary data.</text>
</comment>
<proteinExistence type="predicted"/>
<name>A0A9P6EWX8_9FUNG</name>
<sequence length="244" mass="26731">MEADLELDCVATQQDTGTIYGTATASGDSYKGAFNAYVVLVKSNPSPTSLISLEWSFVSTTPALDLSYVYPKFTTVDCAVSSKGEFIALSPNFELPTTKTPTIPMGVRYDPVSNSWSGIRGSPMYGWHSGRWHQLFYTTGNGVESLVHLVTNEMGTVNDDEEEYSSGSFNDAFGVPAYNPERFRYGFHGDLGFTGQRLFTPGPNQLYINLDQDDTIKSFPLTSAVTASYTSTSSFSEYATFQTD</sequence>
<gene>
    <name evidence="1" type="ORF">EC957_007651</name>
</gene>
<protein>
    <submittedName>
        <fullName evidence="1">Uncharacterized protein</fullName>
    </submittedName>
</protein>
<evidence type="ECO:0000313" key="1">
    <source>
        <dbReference type="EMBL" id="KAF9537822.1"/>
    </source>
</evidence>
<evidence type="ECO:0000313" key="2">
    <source>
        <dbReference type="Proteomes" id="UP000723463"/>
    </source>
</evidence>
<dbReference type="Proteomes" id="UP000723463">
    <property type="component" value="Unassembled WGS sequence"/>
</dbReference>
<organism evidence="1 2">
    <name type="scientific">Mortierella hygrophila</name>
    <dbReference type="NCBI Taxonomy" id="979708"/>
    <lineage>
        <taxon>Eukaryota</taxon>
        <taxon>Fungi</taxon>
        <taxon>Fungi incertae sedis</taxon>
        <taxon>Mucoromycota</taxon>
        <taxon>Mortierellomycotina</taxon>
        <taxon>Mortierellomycetes</taxon>
        <taxon>Mortierellales</taxon>
        <taxon>Mortierellaceae</taxon>
        <taxon>Mortierella</taxon>
    </lineage>
</organism>